<dbReference type="EMBL" id="JAJATZ010000001">
    <property type="protein sequence ID" value="MCB5198130.1"/>
    <property type="molecule type" value="Genomic_DNA"/>
</dbReference>
<evidence type="ECO:0008006" key="3">
    <source>
        <dbReference type="Google" id="ProtNLM"/>
    </source>
</evidence>
<evidence type="ECO:0000313" key="1">
    <source>
        <dbReference type="EMBL" id="MCB5198130.1"/>
    </source>
</evidence>
<keyword evidence="2" id="KW-1185">Reference proteome</keyword>
<reference evidence="1" key="1">
    <citation type="submission" date="2021-10" db="EMBL/GenBank/DDBJ databases">
        <title>Loktanella gaetbuli sp. nov., isolated from a tidal flat.</title>
        <authorList>
            <person name="Park S."/>
            <person name="Yoon J.-H."/>
        </authorList>
    </citation>
    <scope>NUCLEOTIDE SEQUENCE</scope>
    <source>
        <strain evidence="1">TSTF-M6</strain>
    </source>
</reference>
<dbReference type="PROSITE" id="PS51257">
    <property type="entry name" value="PROKAR_LIPOPROTEIN"/>
    <property type="match status" value="1"/>
</dbReference>
<proteinExistence type="predicted"/>
<accession>A0ABS8BQX7</accession>
<gene>
    <name evidence="1" type="ORF">LGQ03_02650</name>
</gene>
<evidence type="ECO:0000313" key="2">
    <source>
        <dbReference type="Proteomes" id="UP001138961"/>
    </source>
</evidence>
<protein>
    <recommendedName>
        <fullName evidence="3">Transferrin-binding protein B C-lobe/N-lobe beta barrel domain-containing protein</fullName>
    </recommendedName>
</protein>
<organism evidence="1 2">
    <name type="scientific">Loktanella gaetbuli</name>
    <dbReference type="NCBI Taxonomy" id="2881335"/>
    <lineage>
        <taxon>Bacteria</taxon>
        <taxon>Pseudomonadati</taxon>
        <taxon>Pseudomonadota</taxon>
        <taxon>Alphaproteobacteria</taxon>
        <taxon>Rhodobacterales</taxon>
        <taxon>Roseobacteraceae</taxon>
        <taxon>Loktanella</taxon>
    </lineage>
</organism>
<dbReference type="Proteomes" id="UP001138961">
    <property type="component" value="Unassembled WGS sequence"/>
</dbReference>
<sequence length="195" mass="20511">MPRFISLIPFFIFAACGGGGGGDDDAGPDRFAVADRLESRLAEQDVSDPGTLPVTGRANYTGFMRAGLPTGAGGARVEYLGDLRMDVNFGAARDEVAGSATGFQTGAGDRLSGTLTISDGDLFRDTDPDENYTFTGDVDGTLKRGADSYRIDAEIEGEFKGRDREGVSGLLFGDVRGPDGQDVFDGSFAAVKEQE</sequence>
<comment type="caution">
    <text evidence="1">The sequence shown here is derived from an EMBL/GenBank/DDBJ whole genome shotgun (WGS) entry which is preliminary data.</text>
</comment>
<dbReference type="RefSeq" id="WP_226747127.1">
    <property type="nucleotide sequence ID" value="NZ_JAJATZ010000001.1"/>
</dbReference>
<name>A0ABS8BQX7_9RHOB</name>